<keyword evidence="4" id="KW-1185">Reference proteome</keyword>
<name>Q0EZZ8_9PROT</name>
<dbReference type="eggNOG" id="COG0569">
    <property type="taxonomic scope" value="Bacteria"/>
</dbReference>
<evidence type="ECO:0000256" key="1">
    <source>
        <dbReference type="SAM" id="Phobius"/>
    </source>
</evidence>
<dbReference type="SUPFAM" id="SSF116726">
    <property type="entry name" value="TrkA C-terminal domain-like"/>
    <property type="match status" value="1"/>
</dbReference>
<dbReference type="Proteomes" id="UP000005297">
    <property type="component" value="Unassembled WGS sequence"/>
</dbReference>
<feature type="transmembrane region" description="Helical" evidence="1">
    <location>
        <begin position="88"/>
        <end position="106"/>
    </location>
</feature>
<dbReference type="InParanoid" id="Q0EZZ8"/>
<dbReference type="InterPro" id="IPR006037">
    <property type="entry name" value="RCK_C"/>
</dbReference>
<feature type="transmembrane region" description="Helical" evidence="1">
    <location>
        <begin position="57"/>
        <end position="76"/>
    </location>
</feature>
<evidence type="ECO:0000259" key="2">
    <source>
        <dbReference type="PROSITE" id="PS51202"/>
    </source>
</evidence>
<dbReference type="STRING" id="314344.AL013_11355"/>
<sequence>MAVLLSMLFVRAGAIALVRTGMHYEQAKFQALSAFTATGFTTHEAEKVVNHPTRRKIISMLMIGGYAGIAAVTVSGTSSFVTSTAQNLPRNLLILCFGLICIYALARHIGLMQRWESMVERLLYRSSLFEFEPVEELLHLIEGFGLVKIEVTGESPLVGKSIIQIGTEHRDALILGVERGRTWMHARRMDEPLQENDQLIVYGHLERLKEAFGEHDEV</sequence>
<dbReference type="AlphaFoldDB" id="Q0EZZ8"/>
<feature type="domain" description="RCK C-terminal" evidence="2">
    <location>
        <begin position="132"/>
        <end position="217"/>
    </location>
</feature>
<protein>
    <recommendedName>
        <fullName evidence="2">RCK C-terminal domain-containing protein</fullName>
    </recommendedName>
</protein>
<reference evidence="3 4" key="1">
    <citation type="submission" date="2006-09" db="EMBL/GenBank/DDBJ databases">
        <authorList>
            <person name="Emerson D."/>
            <person name="Ferriera S."/>
            <person name="Johnson J."/>
            <person name="Kravitz S."/>
            <person name="Halpern A."/>
            <person name="Remington K."/>
            <person name="Beeson K."/>
            <person name="Tran B."/>
            <person name="Rogers Y.-H."/>
            <person name="Friedman R."/>
            <person name="Venter J.C."/>
        </authorList>
    </citation>
    <scope>NUCLEOTIDE SEQUENCE [LARGE SCALE GENOMIC DNA]</scope>
    <source>
        <strain evidence="3 4">PV-1</strain>
    </source>
</reference>
<keyword evidence="1" id="KW-0472">Membrane</keyword>
<accession>Q0EZZ8</accession>
<organism evidence="3 4">
    <name type="scientific">Mariprofundus ferrooxydans PV-1</name>
    <dbReference type="NCBI Taxonomy" id="314345"/>
    <lineage>
        <taxon>Bacteria</taxon>
        <taxon>Pseudomonadati</taxon>
        <taxon>Pseudomonadota</taxon>
        <taxon>Candidatius Mariprofundia</taxon>
        <taxon>Mariprofundales</taxon>
        <taxon>Mariprofundaceae</taxon>
        <taxon>Mariprofundus</taxon>
    </lineage>
</organism>
<dbReference type="Pfam" id="PF02080">
    <property type="entry name" value="TrkA_C"/>
    <property type="match status" value="1"/>
</dbReference>
<comment type="caution">
    <text evidence="3">The sequence shown here is derived from an EMBL/GenBank/DDBJ whole genome shotgun (WGS) entry which is preliminary data.</text>
</comment>
<gene>
    <name evidence="3" type="ORF">SPV1_09333</name>
</gene>
<evidence type="ECO:0000313" key="3">
    <source>
        <dbReference type="EMBL" id="EAU54886.1"/>
    </source>
</evidence>
<evidence type="ECO:0000313" key="4">
    <source>
        <dbReference type="Proteomes" id="UP000005297"/>
    </source>
</evidence>
<dbReference type="EMBL" id="AATS01000005">
    <property type="protein sequence ID" value="EAU54886.1"/>
    <property type="molecule type" value="Genomic_DNA"/>
</dbReference>
<dbReference type="Gene3D" id="3.30.70.1450">
    <property type="entry name" value="Regulator of K+ conductance, C-terminal domain"/>
    <property type="match status" value="1"/>
</dbReference>
<dbReference type="HOGENOM" id="CLU_088248_0_0_0"/>
<dbReference type="InterPro" id="IPR036721">
    <property type="entry name" value="RCK_C_sf"/>
</dbReference>
<dbReference type="GO" id="GO:0008324">
    <property type="term" value="F:monoatomic cation transmembrane transporter activity"/>
    <property type="evidence" value="ECO:0007669"/>
    <property type="project" value="InterPro"/>
</dbReference>
<dbReference type="PROSITE" id="PS51202">
    <property type="entry name" value="RCK_C"/>
    <property type="match status" value="1"/>
</dbReference>
<keyword evidence="1" id="KW-1133">Transmembrane helix</keyword>
<dbReference type="GO" id="GO:0006813">
    <property type="term" value="P:potassium ion transport"/>
    <property type="evidence" value="ECO:0007669"/>
    <property type="project" value="InterPro"/>
</dbReference>
<keyword evidence="1" id="KW-0812">Transmembrane</keyword>
<proteinExistence type="predicted"/>